<dbReference type="SUPFAM" id="SSF56349">
    <property type="entry name" value="DNA breaking-rejoining enzymes"/>
    <property type="match status" value="1"/>
</dbReference>
<gene>
    <name evidence="7" type="ORF">ACFO4N_07725</name>
</gene>
<protein>
    <submittedName>
        <fullName evidence="7">Tyrosine-type recombinase/integrase</fullName>
    </submittedName>
</protein>
<keyword evidence="2 4" id="KW-0238">DNA-binding</keyword>
<dbReference type="Pfam" id="PF00589">
    <property type="entry name" value="Phage_integrase"/>
    <property type="match status" value="1"/>
</dbReference>
<reference evidence="8" key="1">
    <citation type="journal article" date="2019" name="Int. J. Syst. Evol. Microbiol.">
        <title>The Global Catalogue of Microorganisms (GCM) 10K type strain sequencing project: providing services to taxonomists for standard genome sequencing and annotation.</title>
        <authorList>
            <consortium name="The Broad Institute Genomics Platform"/>
            <consortium name="The Broad Institute Genome Sequencing Center for Infectious Disease"/>
            <person name="Wu L."/>
            <person name="Ma J."/>
        </authorList>
    </citation>
    <scope>NUCLEOTIDE SEQUENCE [LARGE SCALE GENOMIC DNA]</scope>
    <source>
        <strain evidence="8">CGMCC 1.16306</strain>
    </source>
</reference>
<accession>A0ABV9GKD2</accession>
<dbReference type="CDD" id="cd01189">
    <property type="entry name" value="INT_ICEBs1_C_like"/>
    <property type="match status" value="1"/>
</dbReference>
<dbReference type="InterPro" id="IPR013762">
    <property type="entry name" value="Integrase-like_cat_sf"/>
</dbReference>
<dbReference type="InterPro" id="IPR044068">
    <property type="entry name" value="CB"/>
</dbReference>
<name>A0ABV9GKD2_9BACL</name>
<keyword evidence="8" id="KW-1185">Reference proteome</keyword>
<dbReference type="PROSITE" id="PS51900">
    <property type="entry name" value="CB"/>
    <property type="match status" value="1"/>
</dbReference>
<evidence type="ECO:0000259" key="5">
    <source>
        <dbReference type="PROSITE" id="PS51898"/>
    </source>
</evidence>
<evidence type="ECO:0000256" key="4">
    <source>
        <dbReference type="PROSITE-ProRule" id="PRU01248"/>
    </source>
</evidence>
<evidence type="ECO:0000313" key="7">
    <source>
        <dbReference type="EMBL" id="MFC4618623.1"/>
    </source>
</evidence>
<keyword evidence="3" id="KW-0233">DNA recombination</keyword>
<dbReference type="InterPro" id="IPR025269">
    <property type="entry name" value="SAM-like_dom"/>
</dbReference>
<dbReference type="Pfam" id="PF14657">
    <property type="entry name" value="Arm-DNA-bind_4"/>
    <property type="match status" value="1"/>
</dbReference>
<dbReference type="Gene3D" id="1.10.150.130">
    <property type="match status" value="1"/>
</dbReference>
<dbReference type="InterPro" id="IPR011010">
    <property type="entry name" value="DNA_brk_join_enz"/>
</dbReference>
<organism evidence="7 8">
    <name type="scientific">Camelliibacillus cellulosilyticus</name>
    <dbReference type="NCBI Taxonomy" id="2174486"/>
    <lineage>
        <taxon>Bacteria</taxon>
        <taxon>Bacillati</taxon>
        <taxon>Bacillota</taxon>
        <taxon>Bacilli</taxon>
        <taxon>Bacillales</taxon>
        <taxon>Sporolactobacillaceae</taxon>
        <taxon>Camelliibacillus</taxon>
    </lineage>
</organism>
<dbReference type="EMBL" id="JBHSFW010000002">
    <property type="protein sequence ID" value="MFC4618623.1"/>
    <property type="molecule type" value="Genomic_DNA"/>
</dbReference>
<dbReference type="Proteomes" id="UP001596022">
    <property type="component" value="Unassembled WGS sequence"/>
</dbReference>
<evidence type="ECO:0000313" key="8">
    <source>
        <dbReference type="Proteomes" id="UP001596022"/>
    </source>
</evidence>
<dbReference type="InterPro" id="IPR002104">
    <property type="entry name" value="Integrase_catalytic"/>
</dbReference>
<dbReference type="Pfam" id="PF13102">
    <property type="entry name" value="Phage_int_SAM_5"/>
    <property type="match status" value="1"/>
</dbReference>
<evidence type="ECO:0000256" key="1">
    <source>
        <dbReference type="ARBA" id="ARBA00008857"/>
    </source>
</evidence>
<evidence type="ECO:0000259" key="6">
    <source>
        <dbReference type="PROSITE" id="PS51900"/>
    </source>
</evidence>
<evidence type="ECO:0000256" key="3">
    <source>
        <dbReference type="ARBA" id="ARBA00023172"/>
    </source>
</evidence>
<dbReference type="InterPro" id="IPR050090">
    <property type="entry name" value="Tyrosine_recombinase_XerCD"/>
</dbReference>
<evidence type="ECO:0000256" key="2">
    <source>
        <dbReference type="ARBA" id="ARBA00023125"/>
    </source>
</evidence>
<dbReference type="PANTHER" id="PTHR30349:SF64">
    <property type="entry name" value="PROPHAGE INTEGRASE INTD-RELATED"/>
    <property type="match status" value="1"/>
</dbReference>
<proteinExistence type="inferred from homology"/>
<sequence>MASIQKMKNGRWRYRVSYKENGKYKTKTKGGFRTKKEAELAAAELERQLHKGYDINAGDQLFSEYMRNWYEVFRKGKKSEDNDNDIRRAVEFVEKYFPDVKLKDLTREMYQKALNEYGETHSTASVKKHHTYMRACLKEALADGIIYKDPTFNVVAVGKVAPKNEEIKYLNYEEAAKLLRVTADNLQQRYISRYIILFALATGARFSEIIGLTWDCVDFENKTITINKTWDHKYKKWFDNTKNYASKRTITVDDHTLSILKDLKRKQAQLAIKTGLRNEHNLVFINSKFELVTNNAVNKTLRLLCKKANIKEITCHGLRHTHASMLLFKGVNIKYVSRRLGHKDIVTTLQTYSHIMDEMEQKESRQVDATMTELYNAR</sequence>
<dbReference type="PROSITE" id="PS51898">
    <property type="entry name" value="TYR_RECOMBINASE"/>
    <property type="match status" value="1"/>
</dbReference>
<comment type="caution">
    <text evidence="7">The sequence shown here is derived from an EMBL/GenBank/DDBJ whole genome shotgun (WGS) entry which is preliminary data.</text>
</comment>
<comment type="similarity">
    <text evidence="1">Belongs to the 'phage' integrase family.</text>
</comment>
<dbReference type="RefSeq" id="WP_376845664.1">
    <property type="nucleotide sequence ID" value="NZ_JBHSFW010000002.1"/>
</dbReference>
<dbReference type="Gene3D" id="1.10.443.10">
    <property type="entry name" value="Intergrase catalytic core"/>
    <property type="match status" value="1"/>
</dbReference>
<feature type="domain" description="Tyr recombinase" evidence="5">
    <location>
        <begin position="165"/>
        <end position="366"/>
    </location>
</feature>
<feature type="domain" description="Core-binding (CB)" evidence="6">
    <location>
        <begin position="60"/>
        <end position="141"/>
    </location>
</feature>
<dbReference type="InterPro" id="IPR010998">
    <property type="entry name" value="Integrase_recombinase_N"/>
</dbReference>
<dbReference type="PANTHER" id="PTHR30349">
    <property type="entry name" value="PHAGE INTEGRASE-RELATED"/>
    <property type="match status" value="1"/>
</dbReference>
<dbReference type="InterPro" id="IPR028259">
    <property type="entry name" value="AP2-like_int_N"/>
</dbReference>